<comment type="caution">
    <text evidence="1">The sequence shown here is derived from an EMBL/GenBank/DDBJ whole genome shotgun (WGS) entry which is preliminary data.</text>
</comment>
<dbReference type="EMBL" id="MHSL01000008">
    <property type="protein sequence ID" value="OHA44201.1"/>
    <property type="molecule type" value="Genomic_DNA"/>
</dbReference>
<organism evidence="1 2">
    <name type="scientific">Candidatus Taylorbacteria bacterium RIFCSPLOWO2_12_FULL_44_15c</name>
    <dbReference type="NCBI Taxonomy" id="1802333"/>
    <lineage>
        <taxon>Bacteria</taxon>
        <taxon>Candidatus Tayloriibacteriota</taxon>
    </lineage>
</organism>
<gene>
    <name evidence="1" type="ORF">A3G03_01785</name>
</gene>
<evidence type="ECO:0000313" key="1">
    <source>
        <dbReference type="EMBL" id="OHA44201.1"/>
    </source>
</evidence>
<protein>
    <recommendedName>
        <fullName evidence="3">DUF4258 domain-containing protein</fullName>
    </recommendedName>
</protein>
<dbReference type="Pfam" id="PF14076">
    <property type="entry name" value="DUF4258"/>
    <property type="match status" value="1"/>
</dbReference>
<sequence length="76" mass="8967">MIIFTKHAGVKLTQRKISKILVTRTIESPDSRFKSRSNRIIFYKKFGRLYLSVIIKTEKNYTIVITAYWVAKIKKS</sequence>
<evidence type="ECO:0000313" key="2">
    <source>
        <dbReference type="Proteomes" id="UP000176355"/>
    </source>
</evidence>
<dbReference type="AlphaFoldDB" id="A0A1G2P9C4"/>
<dbReference type="STRING" id="1802333.A3G03_01785"/>
<name>A0A1G2P9C4_9BACT</name>
<proteinExistence type="predicted"/>
<dbReference type="Proteomes" id="UP000176355">
    <property type="component" value="Unassembled WGS sequence"/>
</dbReference>
<evidence type="ECO:0008006" key="3">
    <source>
        <dbReference type="Google" id="ProtNLM"/>
    </source>
</evidence>
<dbReference type="InterPro" id="IPR025354">
    <property type="entry name" value="DUF4258"/>
</dbReference>
<accession>A0A1G2P9C4</accession>
<reference evidence="1 2" key="1">
    <citation type="journal article" date="2016" name="Nat. Commun.">
        <title>Thousands of microbial genomes shed light on interconnected biogeochemical processes in an aquifer system.</title>
        <authorList>
            <person name="Anantharaman K."/>
            <person name="Brown C.T."/>
            <person name="Hug L.A."/>
            <person name="Sharon I."/>
            <person name="Castelle C.J."/>
            <person name="Probst A.J."/>
            <person name="Thomas B.C."/>
            <person name="Singh A."/>
            <person name="Wilkins M.J."/>
            <person name="Karaoz U."/>
            <person name="Brodie E.L."/>
            <person name="Williams K.H."/>
            <person name="Hubbard S.S."/>
            <person name="Banfield J.F."/>
        </authorList>
    </citation>
    <scope>NUCLEOTIDE SEQUENCE [LARGE SCALE GENOMIC DNA]</scope>
</reference>